<dbReference type="CDD" id="cd00035">
    <property type="entry name" value="ChtBD1"/>
    <property type="match status" value="1"/>
</dbReference>
<keyword evidence="6" id="KW-0119">Carbohydrate metabolism</keyword>
<dbReference type="EMBL" id="MCFH01000037">
    <property type="protein sequence ID" value="ORX46004.1"/>
    <property type="molecule type" value="Genomic_DNA"/>
</dbReference>
<organism evidence="10 11">
    <name type="scientific">Piromyces finnis</name>
    <dbReference type="NCBI Taxonomy" id="1754191"/>
    <lineage>
        <taxon>Eukaryota</taxon>
        <taxon>Fungi</taxon>
        <taxon>Fungi incertae sedis</taxon>
        <taxon>Chytridiomycota</taxon>
        <taxon>Chytridiomycota incertae sedis</taxon>
        <taxon>Neocallimastigomycetes</taxon>
        <taxon>Neocallimastigales</taxon>
        <taxon>Neocallimastigaceae</taxon>
        <taxon>Piromyces</taxon>
    </lineage>
</organism>
<dbReference type="GO" id="GO:0008061">
    <property type="term" value="F:chitin binding"/>
    <property type="evidence" value="ECO:0007669"/>
    <property type="project" value="UniProtKB-UniRule"/>
</dbReference>
<dbReference type="Pfam" id="PF00187">
    <property type="entry name" value="Chitin_bind_1"/>
    <property type="match status" value="1"/>
</dbReference>
<feature type="chain" id="PRO_5012553395" description="Chitin-binding type-1 domain-containing protein" evidence="8">
    <location>
        <begin position="23"/>
        <end position="63"/>
    </location>
</feature>
<keyword evidence="4 8" id="KW-0732">Signal</keyword>
<feature type="disulfide bond" evidence="7">
    <location>
        <begin position="33"/>
        <end position="45"/>
    </location>
</feature>
<evidence type="ECO:0000256" key="3">
    <source>
        <dbReference type="ARBA" id="ARBA00022723"/>
    </source>
</evidence>
<feature type="domain" description="Chitin-binding type-1" evidence="9">
    <location>
        <begin position="23"/>
        <end position="63"/>
    </location>
</feature>
<dbReference type="PANTHER" id="PTHR46471:SF2">
    <property type="entry name" value="CHITIN DEACETYLASE-RELATED"/>
    <property type="match status" value="1"/>
</dbReference>
<evidence type="ECO:0000259" key="9">
    <source>
        <dbReference type="PROSITE" id="PS50941"/>
    </source>
</evidence>
<dbReference type="PROSITE" id="PS00026">
    <property type="entry name" value="CHIT_BIND_I_1"/>
    <property type="match status" value="1"/>
</dbReference>
<evidence type="ECO:0000256" key="6">
    <source>
        <dbReference type="ARBA" id="ARBA00023277"/>
    </source>
</evidence>
<dbReference type="Gene3D" id="3.30.60.10">
    <property type="entry name" value="Endochitinase-like"/>
    <property type="match status" value="1"/>
</dbReference>
<dbReference type="InterPro" id="IPR001002">
    <property type="entry name" value="Chitin-bd_1"/>
</dbReference>
<gene>
    <name evidence="10" type="ORF">BCR36DRAFT_238129</name>
</gene>
<keyword evidence="5" id="KW-0378">Hydrolase</keyword>
<feature type="disulfide bond" evidence="7">
    <location>
        <begin position="38"/>
        <end position="52"/>
    </location>
</feature>
<evidence type="ECO:0000256" key="2">
    <source>
        <dbReference type="ARBA" id="ARBA00022669"/>
    </source>
</evidence>
<feature type="signal peptide" evidence="8">
    <location>
        <begin position="1"/>
        <end position="22"/>
    </location>
</feature>
<dbReference type="OrthoDB" id="2139884at2759"/>
<comment type="caution">
    <text evidence="10">The sequence shown here is derived from an EMBL/GenBank/DDBJ whole genome shotgun (WGS) entry which is preliminary data.</text>
</comment>
<dbReference type="InterPro" id="IPR018371">
    <property type="entry name" value="Chitin-binding_1_CS"/>
</dbReference>
<keyword evidence="7" id="KW-1015">Disulfide bond</keyword>
<dbReference type="SUPFAM" id="SSF57016">
    <property type="entry name" value="Plant lectins/antimicrobial peptides"/>
    <property type="match status" value="1"/>
</dbReference>
<proteinExistence type="predicted"/>
<evidence type="ECO:0000313" key="10">
    <source>
        <dbReference type="EMBL" id="ORX46004.1"/>
    </source>
</evidence>
<dbReference type="STRING" id="1754191.A0A1Y1V2T8"/>
<evidence type="ECO:0000256" key="8">
    <source>
        <dbReference type="SAM" id="SignalP"/>
    </source>
</evidence>
<dbReference type="InterPro" id="IPR036861">
    <property type="entry name" value="Endochitinase-like_sf"/>
</dbReference>
<dbReference type="GO" id="GO:0016787">
    <property type="term" value="F:hydrolase activity"/>
    <property type="evidence" value="ECO:0007669"/>
    <property type="project" value="UniProtKB-KW"/>
</dbReference>
<dbReference type="SMART" id="SM00270">
    <property type="entry name" value="ChtBD1"/>
    <property type="match status" value="1"/>
</dbReference>
<name>A0A1Y1V2T8_9FUNG</name>
<reference evidence="10 11" key="1">
    <citation type="submission" date="2016-08" db="EMBL/GenBank/DDBJ databases">
        <title>Genomes of anaerobic fungi encode conserved fungal cellulosomes for biomass hydrolysis.</title>
        <authorList>
            <consortium name="DOE Joint Genome Institute"/>
            <person name="Haitjema C.H."/>
            <person name="Gilmore S.P."/>
            <person name="Henske J.K."/>
            <person name="Solomon K.V."/>
            <person name="De Groot R."/>
            <person name="Kuo A."/>
            <person name="Mondo S.J."/>
            <person name="Salamov A.A."/>
            <person name="Labutti K."/>
            <person name="Zhao Z."/>
            <person name="Chiniquy J."/>
            <person name="Barry K."/>
            <person name="Brewer H.M."/>
            <person name="Purvine S.O."/>
            <person name="Wright A.T."/>
            <person name="Boxma B."/>
            <person name="Van Alen T."/>
            <person name="Hackstein J.H."/>
            <person name="Baker S.E."/>
            <person name="Grigoriev I.V."/>
            <person name="O'Malley M.A."/>
        </authorList>
    </citation>
    <scope>NUCLEOTIDE SEQUENCE [LARGE SCALE GENOMIC DNA]</scope>
    <source>
        <strain evidence="11">finn</strain>
    </source>
</reference>
<dbReference type="Proteomes" id="UP000193719">
    <property type="component" value="Unassembled WGS sequence"/>
</dbReference>
<dbReference type="AlphaFoldDB" id="A0A1Y1V2T8"/>
<evidence type="ECO:0000313" key="11">
    <source>
        <dbReference type="Proteomes" id="UP000193719"/>
    </source>
</evidence>
<dbReference type="GO" id="GO:0046872">
    <property type="term" value="F:metal ion binding"/>
    <property type="evidence" value="ECO:0007669"/>
    <property type="project" value="UniProtKB-KW"/>
</dbReference>
<dbReference type="PRINTS" id="PR00451">
    <property type="entry name" value="CHITINBINDNG"/>
</dbReference>
<dbReference type="PANTHER" id="PTHR46471">
    <property type="entry name" value="CHITIN DEACETYLASE"/>
    <property type="match status" value="1"/>
</dbReference>
<comment type="caution">
    <text evidence="7">Lacks conserved residue(s) required for the propagation of feature annotation.</text>
</comment>
<comment type="cofactor">
    <cofactor evidence="1">
        <name>Co(2+)</name>
        <dbReference type="ChEBI" id="CHEBI:48828"/>
    </cofactor>
</comment>
<protein>
    <recommendedName>
        <fullName evidence="9">Chitin-binding type-1 domain-containing protein</fullName>
    </recommendedName>
</protein>
<evidence type="ECO:0000256" key="4">
    <source>
        <dbReference type="ARBA" id="ARBA00022729"/>
    </source>
</evidence>
<evidence type="ECO:0000256" key="7">
    <source>
        <dbReference type="PROSITE-ProRule" id="PRU00261"/>
    </source>
</evidence>
<feature type="non-terminal residue" evidence="10">
    <location>
        <position position="63"/>
    </location>
</feature>
<evidence type="ECO:0000256" key="5">
    <source>
        <dbReference type="ARBA" id="ARBA00022801"/>
    </source>
</evidence>
<dbReference type="PROSITE" id="PS50941">
    <property type="entry name" value="CHIT_BIND_I_2"/>
    <property type="match status" value="1"/>
</dbReference>
<keyword evidence="2 7" id="KW-0147">Chitin-binding</keyword>
<keyword evidence="3" id="KW-0479">Metal-binding</keyword>
<keyword evidence="11" id="KW-1185">Reference proteome</keyword>
<evidence type="ECO:0000256" key="1">
    <source>
        <dbReference type="ARBA" id="ARBA00001941"/>
    </source>
</evidence>
<sequence length="63" mass="6440">MKFINFILASIALVSTASSVSADGRCGKGYGSCPKGTCCSKYGYCGVTSEYCGAGCNINYGTC</sequence>
<reference evidence="10 11" key="2">
    <citation type="submission" date="2016-08" db="EMBL/GenBank/DDBJ databases">
        <title>Pervasive Adenine N6-methylation of Active Genes in Fungi.</title>
        <authorList>
            <consortium name="DOE Joint Genome Institute"/>
            <person name="Mondo S.J."/>
            <person name="Dannebaum R.O."/>
            <person name="Kuo R.C."/>
            <person name="Labutti K."/>
            <person name="Haridas S."/>
            <person name="Kuo A."/>
            <person name="Salamov A."/>
            <person name="Ahrendt S.R."/>
            <person name="Lipzen A."/>
            <person name="Sullivan W."/>
            <person name="Andreopoulos W.B."/>
            <person name="Clum A."/>
            <person name="Lindquist E."/>
            <person name="Daum C."/>
            <person name="Ramamoorthy G.K."/>
            <person name="Gryganskyi A."/>
            <person name="Culley D."/>
            <person name="Magnuson J.K."/>
            <person name="James T.Y."/>
            <person name="O'Malley M.A."/>
            <person name="Stajich J.E."/>
            <person name="Spatafora J.W."/>
            <person name="Visel A."/>
            <person name="Grigoriev I.V."/>
        </authorList>
    </citation>
    <scope>NUCLEOTIDE SEQUENCE [LARGE SCALE GENOMIC DNA]</scope>
    <source>
        <strain evidence="11">finn</strain>
    </source>
</reference>
<accession>A0A1Y1V2T8</accession>